<keyword evidence="5 7" id="KW-0472">Membrane</keyword>
<organism evidence="9 10">
    <name type="scientific">Aphanomyces euteiches</name>
    <dbReference type="NCBI Taxonomy" id="100861"/>
    <lineage>
        <taxon>Eukaryota</taxon>
        <taxon>Sar</taxon>
        <taxon>Stramenopiles</taxon>
        <taxon>Oomycota</taxon>
        <taxon>Saprolegniomycetes</taxon>
        <taxon>Saprolegniales</taxon>
        <taxon>Verrucalvaceae</taxon>
        <taxon>Aphanomyces</taxon>
    </lineage>
</organism>
<feature type="transmembrane region" description="Helical" evidence="7">
    <location>
        <begin position="1329"/>
        <end position="1355"/>
    </location>
</feature>
<feature type="transmembrane region" description="Helical" evidence="7">
    <location>
        <begin position="63"/>
        <end position="82"/>
    </location>
</feature>
<feature type="transmembrane region" description="Helical" evidence="7">
    <location>
        <begin position="489"/>
        <end position="510"/>
    </location>
</feature>
<dbReference type="SUPFAM" id="SSF81324">
    <property type="entry name" value="Voltage-gated potassium channels"/>
    <property type="match status" value="5"/>
</dbReference>
<dbReference type="GO" id="GO:0005509">
    <property type="term" value="F:calcium ion binding"/>
    <property type="evidence" value="ECO:0007669"/>
    <property type="project" value="InterPro"/>
</dbReference>
<keyword evidence="10" id="KW-1185">Reference proteome</keyword>
<evidence type="ECO:0000256" key="4">
    <source>
        <dbReference type="ARBA" id="ARBA00022989"/>
    </source>
</evidence>
<evidence type="ECO:0000256" key="6">
    <source>
        <dbReference type="SAM" id="MobiDB-lite"/>
    </source>
</evidence>
<dbReference type="SUPFAM" id="SSF47473">
    <property type="entry name" value="EF-hand"/>
    <property type="match status" value="1"/>
</dbReference>
<dbReference type="GO" id="GO:0005248">
    <property type="term" value="F:voltage-gated sodium channel activity"/>
    <property type="evidence" value="ECO:0007669"/>
    <property type="project" value="TreeGrafter"/>
</dbReference>
<dbReference type="Proteomes" id="UP000481153">
    <property type="component" value="Unassembled WGS sequence"/>
</dbReference>
<feature type="transmembrane region" description="Helical" evidence="7">
    <location>
        <begin position="994"/>
        <end position="1018"/>
    </location>
</feature>
<feature type="transmembrane region" description="Helical" evidence="7">
    <location>
        <begin position="1299"/>
        <end position="1317"/>
    </location>
</feature>
<feature type="transmembrane region" description="Helical" evidence="7">
    <location>
        <begin position="826"/>
        <end position="853"/>
    </location>
</feature>
<feature type="transmembrane region" description="Helical" evidence="7">
    <location>
        <begin position="1847"/>
        <end position="1869"/>
    </location>
</feature>
<feature type="compositionally biased region" description="Polar residues" evidence="6">
    <location>
        <begin position="228"/>
        <end position="237"/>
    </location>
</feature>
<comment type="subcellular location">
    <subcellularLocation>
        <location evidence="1">Membrane</location>
        <topology evidence="1">Multi-pass membrane protein</topology>
    </subcellularLocation>
</comment>
<feature type="transmembrane region" description="Helical" evidence="7">
    <location>
        <begin position="115"/>
        <end position="135"/>
    </location>
</feature>
<feature type="transmembrane region" description="Helical" evidence="7">
    <location>
        <begin position="1770"/>
        <end position="1794"/>
    </location>
</feature>
<feature type="transmembrane region" description="Helical" evidence="7">
    <location>
        <begin position="147"/>
        <end position="167"/>
    </location>
</feature>
<feature type="domain" description="EF-hand" evidence="8">
    <location>
        <begin position="612"/>
        <end position="647"/>
    </location>
</feature>
<feature type="transmembrane region" description="Helical" evidence="7">
    <location>
        <begin position="1657"/>
        <end position="1675"/>
    </location>
</feature>
<feature type="domain" description="EF-hand" evidence="8">
    <location>
        <begin position="652"/>
        <end position="687"/>
    </location>
</feature>
<feature type="transmembrane region" description="Helical" evidence="7">
    <location>
        <begin position="1367"/>
        <end position="1387"/>
    </location>
</feature>
<feature type="transmembrane region" description="Helical" evidence="7">
    <location>
        <begin position="359"/>
        <end position="382"/>
    </location>
</feature>
<dbReference type="Gene3D" id="1.10.287.70">
    <property type="match status" value="4"/>
</dbReference>
<keyword evidence="4 7" id="KW-1133">Transmembrane helix</keyword>
<dbReference type="Gene3D" id="1.10.238.10">
    <property type="entry name" value="EF-hand"/>
    <property type="match status" value="2"/>
</dbReference>
<dbReference type="CDD" id="cd00051">
    <property type="entry name" value="EFh"/>
    <property type="match status" value="1"/>
</dbReference>
<dbReference type="InterPro" id="IPR043203">
    <property type="entry name" value="VGCC_Ca_Na"/>
</dbReference>
<gene>
    <name evidence="9" type="ORF">Ae201684_013435</name>
</gene>
<name>A0A6G0WNC2_9STRA</name>
<dbReference type="InterPro" id="IPR002048">
    <property type="entry name" value="EF_hand_dom"/>
</dbReference>
<feature type="compositionally biased region" description="Low complexity" evidence="6">
    <location>
        <begin position="254"/>
        <end position="289"/>
    </location>
</feature>
<dbReference type="EMBL" id="VJMJ01000172">
    <property type="protein sequence ID" value="KAF0728866.1"/>
    <property type="molecule type" value="Genomic_DNA"/>
</dbReference>
<evidence type="ECO:0000313" key="9">
    <source>
        <dbReference type="EMBL" id="KAF0728866.1"/>
    </source>
</evidence>
<evidence type="ECO:0000313" key="10">
    <source>
        <dbReference type="Proteomes" id="UP000481153"/>
    </source>
</evidence>
<feature type="transmembrane region" description="Helical" evidence="7">
    <location>
        <begin position="1687"/>
        <end position="1707"/>
    </location>
</feature>
<evidence type="ECO:0000256" key="7">
    <source>
        <dbReference type="SAM" id="Phobius"/>
    </source>
</evidence>
<feature type="transmembrane region" description="Helical" evidence="7">
    <location>
        <begin position="787"/>
        <end position="806"/>
    </location>
</feature>
<dbReference type="PANTHER" id="PTHR10037">
    <property type="entry name" value="VOLTAGE-GATED CATION CHANNEL CALCIUM AND SODIUM"/>
    <property type="match status" value="1"/>
</dbReference>
<reference evidence="9 10" key="1">
    <citation type="submission" date="2019-07" db="EMBL/GenBank/DDBJ databases">
        <title>Genomics analysis of Aphanomyces spp. identifies a new class of oomycete effector associated with host adaptation.</title>
        <authorList>
            <person name="Gaulin E."/>
        </authorList>
    </citation>
    <scope>NUCLEOTIDE SEQUENCE [LARGE SCALE GENOMIC DNA]</scope>
    <source>
        <strain evidence="9 10">ATCC 201684</strain>
    </source>
</reference>
<feature type="transmembrane region" description="Helical" evidence="7">
    <location>
        <begin position="1814"/>
        <end position="1835"/>
    </location>
</feature>
<dbReference type="PANTHER" id="PTHR10037:SF62">
    <property type="entry name" value="SODIUM CHANNEL PROTEIN 60E"/>
    <property type="match status" value="1"/>
</dbReference>
<evidence type="ECO:0000259" key="8">
    <source>
        <dbReference type="PROSITE" id="PS50222"/>
    </source>
</evidence>
<keyword evidence="3" id="KW-0106">Calcium</keyword>
<evidence type="ECO:0000256" key="1">
    <source>
        <dbReference type="ARBA" id="ARBA00004141"/>
    </source>
</evidence>
<dbReference type="Pfam" id="PF00520">
    <property type="entry name" value="Ion_trans"/>
    <property type="match status" value="5"/>
</dbReference>
<dbReference type="VEuPathDB" id="FungiDB:AeMF1_010774"/>
<comment type="caution">
    <text evidence="9">The sequence shown here is derived from an EMBL/GenBank/DDBJ whole genome shotgun (WGS) entry which is preliminary data.</text>
</comment>
<evidence type="ECO:0000256" key="3">
    <source>
        <dbReference type="ARBA" id="ARBA00022837"/>
    </source>
</evidence>
<proteinExistence type="predicted"/>
<dbReference type="InterPro" id="IPR027359">
    <property type="entry name" value="Volt_channel_dom_sf"/>
</dbReference>
<keyword evidence="2 7" id="KW-0812">Transmembrane</keyword>
<feature type="domain" description="EF-hand" evidence="8">
    <location>
        <begin position="705"/>
        <end position="740"/>
    </location>
</feature>
<protein>
    <recommendedName>
        <fullName evidence="8">EF-hand domain-containing protein</fullName>
    </recommendedName>
</protein>
<feature type="transmembrane region" description="Helical" evidence="7">
    <location>
        <begin position="456"/>
        <end position="477"/>
    </location>
</feature>
<accession>A0A6G0WNC2</accession>
<dbReference type="GO" id="GO:0001518">
    <property type="term" value="C:voltage-gated sodium channel complex"/>
    <property type="evidence" value="ECO:0007669"/>
    <property type="project" value="TreeGrafter"/>
</dbReference>
<dbReference type="InterPro" id="IPR018247">
    <property type="entry name" value="EF_Hand_1_Ca_BS"/>
</dbReference>
<dbReference type="PROSITE" id="PS50222">
    <property type="entry name" value="EF_HAND_2"/>
    <property type="match status" value="3"/>
</dbReference>
<dbReference type="Gene3D" id="1.20.120.350">
    <property type="entry name" value="Voltage-gated potassium channels. Chain C"/>
    <property type="match status" value="4"/>
</dbReference>
<feature type="region of interest" description="Disordered" evidence="6">
    <location>
        <begin position="191"/>
        <end position="289"/>
    </location>
</feature>
<evidence type="ECO:0000256" key="5">
    <source>
        <dbReference type="ARBA" id="ARBA00023136"/>
    </source>
</evidence>
<feature type="transmembrane region" description="Helical" evidence="7">
    <location>
        <begin position="1569"/>
        <end position="1594"/>
    </location>
</feature>
<dbReference type="InterPro" id="IPR005821">
    <property type="entry name" value="Ion_trans_dom"/>
</dbReference>
<evidence type="ECO:0000256" key="2">
    <source>
        <dbReference type="ARBA" id="ARBA00022692"/>
    </source>
</evidence>
<dbReference type="SMART" id="SM00054">
    <property type="entry name" value="EFh"/>
    <property type="match status" value="3"/>
</dbReference>
<dbReference type="PROSITE" id="PS00018">
    <property type="entry name" value="EF_HAND_1"/>
    <property type="match status" value="1"/>
</dbReference>
<dbReference type="InterPro" id="IPR011992">
    <property type="entry name" value="EF-hand-dom_pair"/>
</dbReference>
<feature type="transmembrane region" description="Helical" evidence="7">
    <location>
        <begin position="923"/>
        <end position="942"/>
    </location>
</feature>
<sequence length="2075" mass="231319">MATSINSVVPVGLPALQTSPALVRPSSATAIKPEDGNLMPPYVFGLSATSWLRSWCIRAFFSNYFHVFVYALIVLNAIVLAFDEPQHSLTADPTLMTAQDLKKAQRRQVINWIEFGFTVVFTFEMLIKLLAGGVFRGQYAYFRKWWNWLDCGLVLLGWTSCVLWISVASHASTSSDLLPYSPLPDTPFTFPPFPTMSGTSEGSGSGFTPLPEDGGLFTEPPIPELSDAPSTESTANLDPSVAPSTEAPETLDPSSSNGESTSSPIFDLPTEAEPTPESSPDSGSSGLDPFIPIVPDTGGLINDTTPPEQVMTSDTYALNVVLNLVTFFRMLRVFKVLRGIRLSKHAQALVQSLFESLRLLVNVIVLLLLIFALFAIIGVALFQGSLHQQCDNDYVTPDGYLKADQDGNLASGNGFRCSFTAGRGRECQNGGTCVVVVANSIENKNPNFGFTSFDNFGMGFLTVVKIASLCNWGTTMWNLAQAKGLVAGLYFLLVIPVGGYFVVNLVIAVVSNAYTNKLGDIRDEFVTAKLEHKQKALQAQKHLRRPSIIDMVLTKPLPVTKLSHIELKTLVTRFSSNDGRIKYKHFIEFFSPSSGVHDTLHNIREFLQSAKAAGLHARSIFRFIDKDHSGDLSRDELVLGFKEIEERVGIKLNDAIVEALHDYLDDDNDGKVTMKQFVAFADPTASKALARLEQKILVEMSTFEQAPSKVEAIFEEQDPTNSGTISVGEFRTALARLGFAGSGVKYLSHEDTMRLSMRSLELNNSSSQLTQKVVAMRCRLAGIIRHWGFTALMNVAIGLQIVCLLLKSHDPLDVALNRGTEDFVYIAQLVLNYLFAFEMALKLVVYGISGYIVDRYNWMDGTLSLLGLCDAFLQQGHVVPPVTVSHFISIARVVRLIQLFRQWPNFRILLETMVASFQGLSPFGFLLVLCMYIFALVGKHLFGNQMTEENGFPTPFYTTFDTVWSSLLTVFQVFSGDAWTDVLYACMRVNPIEGALFVVVVFFTGNYLILNVFLSILLQDFQSDENERHTSYFSTIADADISHYYQVLVTTGSNLIHRLTAGSAIKPPPSIAKRRLRMKVRPMFSKLSSTYDKMSSIDLDDDERNRLHDIADILLFKLDTHTIQAGPREFYECCHGFEVVQFLVSSGFCSTVADAEAMGNRLIELERLTCHAASLGHDADSHLQAMIQATTSTGNEIEDFVKSVIHDIISAAASQDKRYGPAGPFGNNTGVFSIHATPWRNNISEAIEYAKTAQYRRDEMSDNAREAKRHKTLVGTSLGVFGPTHSARRCALEVVMHPVFKYSVLAVVIASCLVAAFDISDTDHAEVYLWADVGIACFFVAEMLLKVVAHGFIWTGRYAYLRNGWNILDFVITLTSVAALVATFAAISNHTTITCRTTDSTMEETICLPPQMSLPEIKSLRLVKGLRLFRALLPLRAIHLYPGMKLVVEAILITLPCVINLYVIQMLLVFMFALAGVELLAGKFMYCSGNDDDKYTLNVTTCLFDIVTSRSWEPLFGSDYNFDSVSNAMLLMMEISTLQGWSAVMHAAMDAPLIGYAGMNPIQNQNSAMALFFIAFVVICGFFMMGLFLGVIVYKFQQLIDEHKGTLLLTASQKKWVATQRQLFALKPKSPPSVTRPEQAWRRKVLDIVEHSYFERLILIVIVASIVSMTLDHYPSSPAFVSTYSQVLWSFTVLFCVEACLKVAAYGPKQYILQNWLDFSILIVCISDDFVTVVNIHVLRVLRIMRIFHLVKNSNVMVSILKTLTMSLPALVNVAVLLMVIAFGYAILGMNLFYNPFNPLFGECIRDLTTFDHLSSSMMILFVVVTGDNWACYMHDATVLYPRVGRVYFLTFLIIGNYIVLNLLVAIIMQNFGDYLDGFDEDEGRPTNTHLDAFAEQWQKLTPDGSLFLPSYKLVSLLRRVPPPLGFAVKSASATPKSAQEIVHYIRSLHARRNHRKEIFYLDIFYTLCHHAMPSSFTVFETPEIEAHLQAKLAARALRHFPDLRSIHLDTATHQFDLTEEFNAARIIQDSWRQRRGKFSPSRPPIKKRTSYGLSVIVRLSKVAKSMRKKALGKP</sequence>